<protein>
    <submittedName>
        <fullName evidence="1">Uncharacterized protein</fullName>
    </submittedName>
</protein>
<reference evidence="2" key="2">
    <citation type="submission" date="2015-01" db="EMBL/GenBank/DDBJ databases">
        <title>Evolutionary Origins and Diversification of the Mycorrhizal Mutualists.</title>
        <authorList>
            <consortium name="DOE Joint Genome Institute"/>
            <consortium name="Mycorrhizal Genomics Consortium"/>
            <person name="Kohler A."/>
            <person name="Kuo A."/>
            <person name="Nagy L.G."/>
            <person name="Floudas D."/>
            <person name="Copeland A."/>
            <person name="Barry K.W."/>
            <person name="Cichocki N."/>
            <person name="Veneault-Fourrey C."/>
            <person name="LaButti K."/>
            <person name="Lindquist E.A."/>
            <person name="Lipzen A."/>
            <person name="Lundell T."/>
            <person name="Morin E."/>
            <person name="Murat C."/>
            <person name="Riley R."/>
            <person name="Ohm R."/>
            <person name="Sun H."/>
            <person name="Tunlid A."/>
            <person name="Henrissat B."/>
            <person name="Grigoriev I.V."/>
            <person name="Hibbett D.S."/>
            <person name="Martin F."/>
        </authorList>
    </citation>
    <scope>NUCLEOTIDE SEQUENCE [LARGE SCALE GENOMIC DNA]</scope>
    <source>
        <strain evidence="2">441</strain>
    </source>
</reference>
<dbReference type="Proteomes" id="UP000054018">
    <property type="component" value="Unassembled WGS sequence"/>
</dbReference>
<name>A0A0C9ZUZ7_9AGAM</name>
<evidence type="ECO:0000313" key="1">
    <source>
        <dbReference type="EMBL" id="KIK29854.1"/>
    </source>
</evidence>
<dbReference type="HOGENOM" id="CLU_2400538_0_0_1"/>
<dbReference type="EMBL" id="KN833688">
    <property type="protein sequence ID" value="KIK29854.1"/>
    <property type="molecule type" value="Genomic_DNA"/>
</dbReference>
<dbReference type="AlphaFoldDB" id="A0A0C9ZUZ7"/>
<accession>A0A0C9ZUZ7</accession>
<reference evidence="1 2" key="1">
    <citation type="submission" date="2014-04" db="EMBL/GenBank/DDBJ databases">
        <authorList>
            <consortium name="DOE Joint Genome Institute"/>
            <person name="Kuo A."/>
            <person name="Kohler A."/>
            <person name="Costa M.D."/>
            <person name="Nagy L.G."/>
            <person name="Floudas D."/>
            <person name="Copeland A."/>
            <person name="Barry K.W."/>
            <person name="Cichocki N."/>
            <person name="Veneault-Fourrey C."/>
            <person name="LaButti K."/>
            <person name="Lindquist E.A."/>
            <person name="Lipzen A."/>
            <person name="Lundell T."/>
            <person name="Morin E."/>
            <person name="Murat C."/>
            <person name="Sun H."/>
            <person name="Tunlid A."/>
            <person name="Henrissat B."/>
            <person name="Grigoriev I.V."/>
            <person name="Hibbett D.S."/>
            <person name="Martin F."/>
            <person name="Nordberg H.P."/>
            <person name="Cantor M.N."/>
            <person name="Hua S.X."/>
        </authorList>
    </citation>
    <scope>NUCLEOTIDE SEQUENCE [LARGE SCALE GENOMIC DNA]</scope>
    <source>
        <strain evidence="1 2">441</strain>
    </source>
</reference>
<sequence length="93" mass="10306">MTRSCHLYDSEPETLKLHTRFSNKRNLPSVTTTDKRQTFCIRRIFIVHRSGATFLLLATQCTTISFPKKNREASVTPARGAASCDCAGAGVDT</sequence>
<organism evidence="1 2">
    <name type="scientific">Pisolithus microcarpus 441</name>
    <dbReference type="NCBI Taxonomy" id="765257"/>
    <lineage>
        <taxon>Eukaryota</taxon>
        <taxon>Fungi</taxon>
        <taxon>Dikarya</taxon>
        <taxon>Basidiomycota</taxon>
        <taxon>Agaricomycotina</taxon>
        <taxon>Agaricomycetes</taxon>
        <taxon>Agaricomycetidae</taxon>
        <taxon>Boletales</taxon>
        <taxon>Sclerodermatineae</taxon>
        <taxon>Pisolithaceae</taxon>
        <taxon>Pisolithus</taxon>
    </lineage>
</organism>
<keyword evidence="2" id="KW-1185">Reference proteome</keyword>
<proteinExistence type="predicted"/>
<evidence type="ECO:0000313" key="2">
    <source>
        <dbReference type="Proteomes" id="UP000054018"/>
    </source>
</evidence>
<gene>
    <name evidence="1" type="ORF">PISMIDRAFT_443883</name>
</gene>